<dbReference type="OrthoDB" id="2631350at2759"/>
<keyword evidence="2" id="KW-1185">Reference proteome</keyword>
<protein>
    <submittedName>
        <fullName evidence="1">Uncharacterized protein</fullName>
    </submittedName>
</protein>
<proteinExistence type="predicted"/>
<dbReference type="Proteomes" id="UP000054477">
    <property type="component" value="Unassembled WGS sequence"/>
</dbReference>
<sequence>MDFQLKAVNPSDCRSSKFPPLHPSRASLNIAGSSSLIFLFLTAFKSATLEDLSLHVLTGASANATPAKRKSLVDATKSKWLSALLGFALEDNRALGSVLSLTDVFGALWQLKGLERFDVKQP</sequence>
<dbReference type="AlphaFoldDB" id="A0A0C9WW87"/>
<dbReference type="EMBL" id="KN838869">
    <property type="protein sequence ID" value="KIJ93043.1"/>
    <property type="molecule type" value="Genomic_DNA"/>
</dbReference>
<evidence type="ECO:0000313" key="2">
    <source>
        <dbReference type="Proteomes" id="UP000054477"/>
    </source>
</evidence>
<organism evidence="1 2">
    <name type="scientific">Laccaria amethystina LaAM-08-1</name>
    <dbReference type="NCBI Taxonomy" id="1095629"/>
    <lineage>
        <taxon>Eukaryota</taxon>
        <taxon>Fungi</taxon>
        <taxon>Dikarya</taxon>
        <taxon>Basidiomycota</taxon>
        <taxon>Agaricomycotina</taxon>
        <taxon>Agaricomycetes</taxon>
        <taxon>Agaricomycetidae</taxon>
        <taxon>Agaricales</taxon>
        <taxon>Agaricineae</taxon>
        <taxon>Hydnangiaceae</taxon>
        <taxon>Laccaria</taxon>
    </lineage>
</organism>
<evidence type="ECO:0000313" key="1">
    <source>
        <dbReference type="EMBL" id="KIJ93043.1"/>
    </source>
</evidence>
<reference evidence="1 2" key="1">
    <citation type="submission" date="2014-04" db="EMBL/GenBank/DDBJ databases">
        <authorList>
            <consortium name="DOE Joint Genome Institute"/>
            <person name="Kuo A."/>
            <person name="Kohler A."/>
            <person name="Nagy L.G."/>
            <person name="Floudas D."/>
            <person name="Copeland A."/>
            <person name="Barry K.W."/>
            <person name="Cichocki N."/>
            <person name="Veneault-Fourrey C."/>
            <person name="LaButti K."/>
            <person name="Lindquist E.A."/>
            <person name="Lipzen A."/>
            <person name="Lundell T."/>
            <person name="Morin E."/>
            <person name="Murat C."/>
            <person name="Sun H."/>
            <person name="Tunlid A."/>
            <person name="Henrissat B."/>
            <person name="Grigoriev I.V."/>
            <person name="Hibbett D.S."/>
            <person name="Martin F."/>
            <person name="Nordberg H.P."/>
            <person name="Cantor M.N."/>
            <person name="Hua S.X."/>
        </authorList>
    </citation>
    <scope>NUCLEOTIDE SEQUENCE [LARGE SCALE GENOMIC DNA]</scope>
    <source>
        <strain evidence="1 2">LaAM-08-1</strain>
    </source>
</reference>
<reference evidence="2" key="2">
    <citation type="submission" date="2015-01" db="EMBL/GenBank/DDBJ databases">
        <title>Evolutionary Origins and Diversification of the Mycorrhizal Mutualists.</title>
        <authorList>
            <consortium name="DOE Joint Genome Institute"/>
            <consortium name="Mycorrhizal Genomics Consortium"/>
            <person name="Kohler A."/>
            <person name="Kuo A."/>
            <person name="Nagy L.G."/>
            <person name="Floudas D."/>
            <person name="Copeland A."/>
            <person name="Barry K.W."/>
            <person name="Cichocki N."/>
            <person name="Veneault-Fourrey C."/>
            <person name="LaButti K."/>
            <person name="Lindquist E.A."/>
            <person name="Lipzen A."/>
            <person name="Lundell T."/>
            <person name="Morin E."/>
            <person name="Murat C."/>
            <person name="Riley R."/>
            <person name="Ohm R."/>
            <person name="Sun H."/>
            <person name="Tunlid A."/>
            <person name="Henrissat B."/>
            <person name="Grigoriev I.V."/>
            <person name="Hibbett D.S."/>
            <person name="Martin F."/>
        </authorList>
    </citation>
    <scope>NUCLEOTIDE SEQUENCE [LARGE SCALE GENOMIC DNA]</scope>
    <source>
        <strain evidence="2">LaAM-08-1</strain>
    </source>
</reference>
<gene>
    <name evidence="1" type="ORF">K443DRAFT_647247</name>
</gene>
<accession>A0A0C9WW87</accession>
<name>A0A0C9WW87_9AGAR</name>
<dbReference type="HOGENOM" id="CLU_2027103_0_0_1"/>